<evidence type="ECO:0000256" key="3">
    <source>
        <dbReference type="SAM" id="Phobius"/>
    </source>
</evidence>
<evidence type="ECO:0000256" key="1">
    <source>
        <dbReference type="SAM" id="Coils"/>
    </source>
</evidence>
<keyword evidence="3" id="KW-0812">Transmembrane</keyword>
<feature type="transmembrane region" description="Helical" evidence="3">
    <location>
        <begin position="231"/>
        <end position="250"/>
    </location>
</feature>
<proteinExistence type="predicted"/>
<evidence type="ECO:0000256" key="2">
    <source>
        <dbReference type="SAM" id="MobiDB-lite"/>
    </source>
</evidence>
<feature type="coiled-coil region" evidence="1">
    <location>
        <begin position="189"/>
        <end position="216"/>
    </location>
</feature>
<gene>
    <name evidence="4" type="ORF">NQ318_020828</name>
</gene>
<protein>
    <submittedName>
        <fullName evidence="4">Uncharacterized protein</fullName>
    </submittedName>
</protein>
<feature type="region of interest" description="Disordered" evidence="2">
    <location>
        <begin position="121"/>
        <end position="141"/>
    </location>
</feature>
<accession>A0AAV8X2Y4</accession>
<name>A0AAV8X2Y4_9CUCU</name>
<dbReference type="AlphaFoldDB" id="A0AAV8X2Y4"/>
<dbReference type="EMBL" id="JAPWTK010001239">
    <property type="protein sequence ID" value="KAJ8933325.1"/>
    <property type="molecule type" value="Genomic_DNA"/>
</dbReference>
<keyword evidence="3" id="KW-1133">Transmembrane helix</keyword>
<evidence type="ECO:0000313" key="5">
    <source>
        <dbReference type="Proteomes" id="UP001162162"/>
    </source>
</evidence>
<sequence length="338" mass="38850">MVKNKELIKGNDSQRLLPDCSVCGNSPLCCGMNNRIEVEVQIKDVILQFNPSEATAIKESQTKFQDVSIETALKTIHNNYEVLRKPRKLRTLPNLGHVWLDWHLCIHTCISGCISSPGRESETIKNPLPRQNSNNAHRGRHMPNKIRPIRVTLEDEEQVRKIISKAKDIKTQEQLGTFFMSYDKTPRQQEQFRRVKKELEERKSKGEKNIKIAYSNGTPSNMVCFAFFMKMFMKLFAVITALLAVVYAYFQWNYQYWKRRGVVCLEPSFPFGHFENPLRRTMSIGDNITQIYKKVKEHGAYGQLLVDLFGVITCLGGELKRVGFVASDSIDTGPRCLL</sequence>
<evidence type="ECO:0000313" key="4">
    <source>
        <dbReference type="EMBL" id="KAJ8933325.1"/>
    </source>
</evidence>
<keyword evidence="1" id="KW-0175">Coiled coil</keyword>
<keyword evidence="5" id="KW-1185">Reference proteome</keyword>
<dbReference type="Proteomes" id="UP001162162">
    <property type="component" value="Unassembled WGS sequence"/>
</dbReference>
<comment type="caution">
    <text evidence="4">The sequence shown here is derived from an EMBL/GenBank/DDBJ whole genome shotgun (WGS) entry which is preliminary data.</text>
</comment>
<reference evidence="4" key="1">
    <citation type="journal article" date="2023" name="Insect Mol. Biol.">
        <title>Genome sequencing provides insights into the evolution of gene families encoding plant cell wall-degrading enzymes in longhorned beetles.</title>
        <authorList>
            <person name="Shin N.R."/>
            <person name="Okamura Y."/>
            <person name="Kirsch R."/>
            <person name="Pauchet Y."/>
        </authorList>
    </citation>
    <scope>NUCLEOTIDE SEQUENCE</scope>
    <source>
        <strain evidence="4">AMC_N1</strain>
    </source>
</reference>
<keyword evidence="3" id="KW-0472">Membrane</keyword>
<organism evidence="4 5">
    <name type="scientific">Aromia moschata</name>
    <dbReference type="NCBI Taxonomy" id="1265417"/>
    <lineage>
        <taxon>Eukaryota</taxon>
        <taxon>Metazoa</taxon>
        <taxon>Ecdysozoa</taxon>
        <taxon>Arthropoda</taxon>
        <taxon>Hexapoda</taxon>
        <taxon>Insecta</taxon>
        <taxon>Pterygota</taxon>
        <taxon>Neoptera</taxon>
        <taxon>Endopterygota</taxon>
        <taxon>Coleoptera</taxon>
        <taxon>Polyphaga</taxon>
        <taxon>Cucujiformia</taxon>
        <taxon>Chrysomeloidea</taxon>
        <taxon>Cerambycidae</taxon>
        <taxon>Cerambycinae</taxon>
        <taxon>Callichromatini</taxon>
        <taxon>Aromia</taxon>
    </lineage>
</organism>